<organism evidence="1 2">
    <name type="scientific">Ixodes persulcatus</name>
    <name type="common">Taiga tick</name>
    <dbReference type="NCBI Taxonomy" id="34615"/>
    <lineage>
        <taxon>Eukaryota</taxon>
        <taxon>Metazoa</taxon>
        <taxon>Ecdysozoa</taxon>
        <taxon>Arthropoda</taxon>
        <taxon>Chelicerata</taxon>
        <taxon>Arachnida</taxon>
        <taxon>Acari</taxon>
        <taxon>Parasitiformes</taxon>
        <taxon>Ixodida</taxon>
        <taxon>Ixodoidea</taxon>
        <taxon>Ixodidae</taxon>
        <taxon>Ixodinae</taxon>
        <taxon>Ixodes</taxon>
    </lineage>
</organism>
<proteinExistence type="predicted"/>
<name>A0AC60R1B0_IXOPE</name>
<evidence type="ECO:0000313" key="1">
    <source>
        <dbReference type="EMBL" id="KAG0445713.1"/>
    </source>
</evidence>
<feature type="non-terminal residue" evidence="1">
    <location>
        <position position="1"/>
    </location>
</feature>
<evidence type="ECO:0000313" key="2">
    <source>
        <dbReference type="Proteomes" id="UP000805193"/>
    </source>
</evidence>
<reference evidence="1 2" key="1">
    <citation type="journal article" date="2020" name="Cell">
        <title>Large-Scale Comparative Analyses of Tick Genomes Elucidate Their Genetic Diversity and Vector Capacities.</title>
        <authorList>
            <consortium name="Tick Genome and Microbiome Consortium (TIGMIC)"/>
            <person name="Jia N."/>
            <person name="Wang J."/>
            <person name="Shi W."/>
            <person name="Du L."/>
            <person name="Sun Y."/>
            <person name="Zhan W."/>
            <person name="Jiang J.F."/>
            <person name="Wang Q."/>
            <person name="Zhang B."/>
            <person name="Ji P."/>
            <person name="Bell-Sakyi L."/>
            <person name="Cui X.M."/>
            <person name="Yuan T.T."/>
            <person name="Jiang B.G."/>
            <person name="Yang W.F."/>
            <person name="Lam T.T."/>
            <person name="Chang Q.C."/>
            <person name="Ding S.J."/>
            <person name="Wang X.J."/>
            <person name="Zhu J.G."/>
            <person name="Ruan X.D."/>
            <person name="Zhao L."/>
            <person name="Wei J.T."/>
            <person name="Ye R.Z."/>
            <person name="Que T.C."/>
            <person name="Du C.H."/>
            <person name="Zhou Y.H."/>
            <person name="Cheng J.X."/>
            <person name="Dai P.F."/>
            <person name="Guo W.B."/>
            <person name="Han X.H."/>
            <person name="Huang E.J."/>
            <person name="Li L.F."/>
            <person name="Wei W."/>
            <person name="Gao Y.C."/>
            <person name="Liu J.Z."/>
            <person name="Shao H.Z."/>
            <person name="Wang X."/>
            <person name="Wang C.C."/>
            <person name="Yang T.C."/>
            <person name="Huo Q.B."/>
            <person name="Li W."/>
            <person name="Chen H.Y."/>
            <person name="Chen S.E."/>
            <person name="Zhou L.G."/>
            <person name="Ni X.B."/>
            <person name="Tian J.H."/>
            <person name="Sheng Y."/>
            <person name="Liu T."/>
            <person name="Pan Y.S."/>
            <person name="Xia L.Y."/>
            <person name="Li J."/>
            <person name="Zhao F."/>
            <person name="Cao W.C."/>
        </authorList>
    </citation>
    <scope>NUCLEOTIDE SEQUENCE [LARGE SCALE GENOMIC DNA]</scope>
    <source>
        <strain evidence="1">Iper-2018</strain>
    </source>
</reference>
<sequence>AYHQEVVDMDTADLQTVNTHRGLFRVTRLEFGVDTAVAIFQRYLEELLLVVESR</sequence>
<feature type="non-terminal residue" evidence="1">
    <location>
        <position position="54"/>
    </location>
</feature>
<gene>
    <name evidence="1" type="ORF">HPB47_016484</name>
</gene>
<comment type="caution">
    <text evidence="1">The sequence shown here is derived from an EMBL/GenBank/DDBJ whole genome shotgun (WGS) entry which is preliminary data.</text>
</comment>
<dbReference type="Proteomes" id="UP000805193">
    <property type="component" value="Unassembled WGS sequence"/>
</dbReference>
<accession>A0AC60R1B0</accession>
<keyword evidence="2" id="KW-1185">Reference proteome</keyword>
<dbReference type="EMBL" id="JABSTQ010000051">
    <property type="protein sequence ID" value="KAG0445713.1"/>
    <property type="molecule type" value="Genomic_DNA"/>
</dbReference>
<protein>
    <submittedName>
        <fullName evidence="1">Uncharacterized protein</fullName>
    </submittedName>
</protein>